<feature type="region of interest" description="Disordered" evidence="6">
    <location>
        <begin position="540"/>
        <end position="579"/>
    </location>
</feature>
<sequence length="926" mass="102567">MAEFVEMILAQLIGNISTALILVLIYFNFLLFENYLRLIVWAILCSQALRQAKNNVISVLQYLSDDADVDRYGFLTCVFSKSAEIFISHPHDGSRRTAKELFLNYGIFLFSLIGAVSIWMRMYSWVSFLNVIIGFWIAALSLIKILDRRIFYYRYFFSDEVLVSVLLILGFFITGAFVILFLGTESYLEGSRAATDLSDWVQENFINDERTRQVWSEQVENSRAMISQAISGVENNYNDTMWWPPLKGLVKTYYLDAKSSDGNATAHTSLFSRLSLPENMTLIQAVSLAYSKVDSVNLTSVQLTDWTSKGLEVSSIAVGSVAQLVFLVCTLLIAFVSLGIRSFFLISSMFYLLCMNWDPIERLVQDLLPIQVDKRPEVVRSLRKVIEGVFFLPLKMASIHAIVTMVSFTIVNADFMYLATTVTFFISIVPIIPPYLVCVPWVVSIGLTSSVVKALALFAVQYVAFTVLDEMLYEKSIVALNAYVSALSVVFGVYVFGFEGVIFGPLIVCGVTFAYDVSNHGIQAAQDEYGKADEVKQDSLLDGSDGEGSHSTASSVDGDDQEKEKEFTEPSEEDGDQGMNTNIFSNAMYRVISGPLVDRVRRRLSIDIATEGSVCVTLVIEGLKTTRKVRFVVNKSWSQKTLHDNIRRMLHVHSVECISTADGAEVLSPLHIMADEVLHVKVRSKHRLHLYNDSYSDSHGRVSFPVRTLSPSYHSIRTSIPSLPLASSNDKSAKKSTGTPPKLKRAGSLSPTVGHGSTGGQRQLHDRLQRKSGGVTIQYEGGLRRRGSYSGVTVASGASTQLPTVRRSTTHSSPRENLVPQPSPSPLVSKGLSISTSSLAQDYELLSPDDGVESTKKGKPKLNFVDLSDSGSFTTSPVSCDAPHRRISLKTRQGAKLIFSPLAVDPKVPARNYSSSGDEDEDEKEQ</sequence>
<dbReference type="OMA" id="SIWMRMY"/>
<keyword evidence="9" id="KW-1185">Reference proteome</keyword>
<feature type="compositionally biased region" description="Acidic residues" evidence="6">
    <location>
        <begin position="917"/>
        <end position="926"/>
    </location>
</feature>
<dbReference type="EMBL" id="JH159152">
    <property type="protein sequence ID" value="EGZ23697.1"/>
    <property type="molecule type" value="Genomic_DNA"/>
</dbReference>
<feature type="region of interest" description="Disordered" evidence="6">
    <location>
        <begin position="907"/>
        <end position="926"/>
    </location>
</feature>
<dbReference type="InParanoid" id="G4YV27"/>
<feature type="compositionally biased region" description="Polar residues" evidence="6">
    <location>
        <begin position="719"/>
        <end position="739"/>
    </location>
</feature>
<evidence type="ECO:0008006" key="10">
    <source>
        <dbReference type="Google" id="ProtNLM"/>
    </source>
</evidence>
<dbReference type="PANTHER" id="PTHR21716">
    <property type="entry name" value="TRANSMEMBRANE PROTEIN"/>
    <property type="match status" value="1"/>
</dbReference>
<proteinExistence type="inferred from homology"/>
<evidence type="ECO:0000256" key="4">
    <source>
        <dbReference type="ARBA" id="ARBA00022989"/>
    </source>
</evidence>
<feature type="transmembrane region" description="Helical" evidence="7">
    <location>
        <begin position="155"/>
        <end position="182"/>
    </location>
</feature>
<dbReference type="GeneID" id="20654949"/>
<name>G4YV27_PHYSP</name>
<gene>
    <name evidence="8" type="ORF">PHYSODRAFT_477968</name>
</gene>
<feature type="transmembrane region" description="Helical" evidence="7">
    <location>
        <begin position="101"/>
        <end position="119"/>
    </location>
</feature>
<feature type="transmembrane region" description="Helical" evidence="7">
    <location>
        <begin position="316"/>
        <end position="336"/>
    </location>
</feature>
<comment type="subcellular location">
    <subcellularLocation>
        <location evidence="1">Membrane</location>
        <topology evidence="1">Multi-pass membrane protein</topology>
    </subcellularLocation>
</comment>
<feature type="transmembrane region" description="Helical" evidence="7">
    <location>
        <begin position="441"/>
        <end position="465"/>
    </location>
</feature>
<evidence type="ECO:0000313" key="8">
    <source>
        <dbReference type="EMBL" id="EGZ23697.1"/>
    </source>
</evidence>
<dbReference type="Pfam" id="PF01594">
    <property type="entry name" value="AI-2E_transport"/>
    <property type="match status" value="1"/>
</dbReference>
<keyword evidence="3 7" id="KW-0812">Transmembrane</keyword>
<evidence type="ECO:0000256" key="2">
    <source>
        <dbReference type="ARBA" id="ARBA00009773"/>
    </source>
</evidence>
<feature type="transmembrane region" description="Helical" evidence="7">
    <location>
        <begin position="477"/>
        <end position="497"/>
    </location>
</feature>
<dbReference type="RefSeq" id="XP_009518985.1">
    <property type="nucleotide sequence ID" value="XM_009520690.1"/>
</dbReference>
<dbReference type="Proteomes" id="UP000002640">
    <property type="component" value="Unassembled WGS sequence"/>
</dbReference>
<feature type="compositionally biased region" description="Polar residues" evidence="6">
    <location>
        <begin position="790"/>
        <end position="812"/>
    </location>
</feature>
<dbReference type="InterPro" id="IPR002549">
    <property type="entry name" value="AI-2E-like"/>
</dbReference>
<feature type="transmembrane region" description="Helical" evidence="7">
    <location>
        <begin position="125"/>
        <end position="143"/>
    </location>
</feature>
<evidence type="ECO:0000313" key="9">
    <source>
        <dbReference type="Proteomes" id="UP000002640"/>
    </source>
</evidence>
<evidence type="ECO:0000256" key="7">
    <source>
        <dbReference type="SAM" id="Phobius"/>
    </source>
</evidence>
<dbReference type="AlphaFoldDB" id="G4YV27"/>
<protein>
    <recommendedName>
        <fullName evidence="10">Transmembrane protein</fullName>
    </recommendedName>
</protein>
<evidence type="ECO:0000256" key="5">
    <source>
        <dbReference type="ARBA" id="ARBA00023136"/>
    </source>
</evidence>
<keyword evidence="4 7" id="KW-1133">Transmembrane helix</keyword>
<reference evidence="8 9" key="1">
    <citation type="journal article" date="2006" name="Science">
        <title>Phytophthora genome sequences uncover evolutionary origins and mechanisms of pathogenesis.</title>
        <authorList>
            <person name="Tyler B.M."/>
            <person name="Tripathy S."/>
            <person name="Zhang X."/>
            <person name="Dehal P."/>
            <person name="Jiang R.H."/>
            <person name="Aerts A."/>
            <person name="Arredondo F.D."/>
            <person name="Baxter L."/>
            <person name="Bensasson D."/>
            <person name="Beynon J.L."/>
            <person name="Chapman J."/>
            <person name="Damasceno C.M."/>
            <person name="Dorrance A.E."/>
            <person name="Dou D."/>
            <person name="Dickerman A.W."/>
            <person name="Dubchak I.L."/>
            <person name="Garbelotto M."/>
            <person name="Gijzen M."/>
            <person name="Gordon S.G."/>
            <person name="Govers F."/>
            <person name="Grunwald N.J."/>
            <person name="Huang W."/>
            <person name="Ivors K.L."/>
            <person name="Jones R.W."/>
            <person name="Kamoun S."/>
            <person name="Krampis K."/>
            <person name="Lamour K.H."/>
            <person name="Lee M.K."/>
            <person name="McDonald W.H."/>
            <person name="Medina M."/>
            <person name="Meijer H.J."/>
            <person name="Nordberg E.K."/>
            <person name="Maclean D.J."/>
            <person name="Ospina-Giraldo M.D."/>
            <person name="Morris P.F."/>
            <person name="Phuntumart V."/>
            <person name="Putnam N.H."/>
            <person name="Rash S."/>
            <person name="Rose J.K."/>
            <person name="Sakihama Y."/>
            <person name="Salamov A.A."/>
            <person name="Savidor A."/>
            <person name="Scheuring C.F."/>
            <person name="Smith B.M."/>
            <person name="Sobral B.W."/>
            <person name="Terry A."/>
            <person name="Torto-Alalibo T.A."/>
            <person name="Win J."/>
            <person name="Xu Z."/>
            <person name="Zhang H."/>
            <person name="Grigoriev I.V."/>
            <person name="Rokhsar D.S."/>
            <person name="Boore J.L."/>
        </authorList>
    </citation>
    <scope>NUCLEOTIDE SEQUENCE [LARGE SCALE GENOMIC DNA]</scope>
    <source>
        <strain evidence="8 9">P6497</strain>
    </source>
</reference>
<dbReference type="PANTHER" id="PTHR21716:SF4">
    <property type="entry name" value="TRANSMEMBRANE PROTEIN 245"/>
    <property type="match status" value="1"/>
</dbReference>
<evidence type="ECO:0000256" key="1">
    <source>
        <dbReference type="ARBA" id="ARBA00004141"/>
    </source>
</evidence>
<organism evidence="8 9">
    <name type="scientific">Phytophthora sojae (strain P6497)</name>
    <name type="common">Soybean stem and root rot agent</name>
    <name type="synonym">Phytophthora megasperma f. sp. glycines</name>
    <dbReference type="NCBI Taxonomy" id="1094619"/>
    <lineage>
        <taxon>Eukaryota</taxon>
        <taxon>Sar</taxon>
        <taxon>Stramenopiles</taxon>
        <taxon>Oomycota</taxon>
        <taxon>Peronosporomycetes</taxon>
        <taxon>Peronosporales</taxon>
        <taxon>Peronosporaceae</taxon>
        <taxon>Phytophthora</taxon>
    </lineage>
</organism>
<evidence type="ECO:0000256" key="3">
    <source>
        <dbReference type="ARBA" id="ARBA00022692"/>
    </source>
</evidence>
<feature type="region of interest" description="Disordered" evidence="6">
    <location>
        <begin position="719"/>
        <end position="831"/>
    </location>
</feature>
<dbReference type="GO" id="GO:0016020">
    <property type="term" value="C:membrane"/>
    <property type="evidence" value="ECO:0007669"/>
    <property type="project" value="UniProtKB-SubCell"/>
</dbReference>
<dbReference type="KEGG" id="psoj:PHYSODRAFT_477968"/>
<evidence type="ECO:0000256" key="6">
    <source>
        <dbReference type="SAM" id="MobiDB-lite"/>
    </source>
</evidence>
<feature type="transmembrane region" description="Helical" evidence="7">
    <location>
        <begin position="415"/>
        <end position="435"/>
    </location>
</feature>
<keyword evidence="5 7" id="KW-0472">Membrane</keyword>
<comment type="similarity">
    <text evidence="2">Belongs to the autoinducer-2 exporter (AI-2E) (TC 2.A.86) family.</text>
</comment>
<feature type="transmembrane region" description="Helical" evidence="7">
    <location>
        <begin position="12"/>
        <end position="32"/>
    </location>
</feature>
<accession>G4YV27</accession>